<dbReference type="Pfam" id="PF13193">
    <property type="entry name" value="AMP-binding_C"/>
    <property type="match status" value="1"/>
</dbReference>
<comment type="similarity">
    <text evidence="1">Belongs to the ATP-dependent AMP-binding enzyme family.</text>
</comment>
<dbReference type="FunFam" id="3.30.300.30:FF:000008">
    <property type="entry name" value="2,3-dihydroxybenzoate-AMP ligase"/>
    <property type="match status" value="1"/>
</dbReference>
<dbReference type="InterPro" id="IPR025110">
    <property type="entry name" value="AMP-bd_C"/>
</dbReference>
<dbReference type="Pfam" id="PF00501">
    <property type="entry name" value="AMP-binding"/>
    <property type="match status" value="1"/>
</dbReference>
<evidence type="ECO:0000259" key="4">
    <source>
        <dbReference type="Pfam" id="PF13193"/>
    </source>
</evidence>
<dbReference type="EMBL" id="CAJVPL010000084">
    <property type="protein sequence ID" value="CAG8443971.1"/>
    <property type="molecule type" value="Genomic_DNA"/>
</dbReference>
<protein>
    <submittedName>
        <fullName evidence="5">4274_t:CDS:1</fullName>
    </submittedName>
</protein>
<dbReference type="AlphaFoldDB" id="A0A9N8V6A3"/>
<evidence type="ECO:0000256" key="1">
    <source>
        <dbReference type="ARBA" id="ARBA00006432"/>
    </source>
</evidence>
<feature type="domain" description="AMP-dependent synthetase/ligase" evidence="3">
    <location>
        <begin position="70"/>
        <end position="461"/>
    </location>
</feature>
<dbReference type="PANTHER" id="PTHR43201">
    <property type="entry name" value="ACYL-COA SYNTHETASE"/>
    <property type="match status" value="1"/>
</dbReference>
<keyword evidence="2" id="KW-0436">Ligase</keyword>
<dbReference type="PANTHER" id="PTHR43201:SF30">
    <property type="entry name" value="AMP-DEPENDENT SYNTHETASE_LIGASE DOMAIN-CONTAINING PROTEIN"/>
    <property type="match status" value="1"/>
</dbReference>
<proteinExistence type="inferred from homology"/>
<dbReference type="InterPro" id="IPR000873">
    <property type="entry name" value="AMP-dep_synth/lig_dom"/>
</dbReference>
<evidence type="ECO:0000313" key="6">
    <source>
        <dbReference type="Proteomes" id="UP000789831"/>
    </source>
</evidence>
<dbReference type="InterPro" id="IPR045851">
    <property type="entry name" value="AMP-bd_C_sf"/>
</dbReference>
<dbReference type="OrthoDB" id="10253115at2759"/>
<dbReference type="Gene3D" id="3.40.50.980">
    <property type="match status" value="2"/>
</dbReference>
<dbReference type="GO" id="GO:0006631">
    <property type="term" value="P:fatty acid metabolic process"/>
    <property type="evidence" value="ECO:0007669"/>
    <property type="project" value="TreeGrafter"/>
</dbReference>
<evidence type="ECO:0000259" key="3">
    <source>
        <dbReference type="Pfam" id="PF00501"/>
    </source>
</evidence>
<name>A0A9N8V6A3_9GLOM</name>
<dbReference type="Proteomes" id="UP000789831">
    <property type="component" value="Unassembled WGS sequence"/>
</dbReference>
<feature type="domain" description="AMP-binding enzyme C-terminal" evidence="4">
    <location>
        <begin position="511"/>
        <end position="586"/>
    </location>
</feature>
<dbReference type="CDD" id="cd05917">
    <property type="entry name" value="FACL_like_2"/>
    <property type="match status" value="1"/>
</dbReference>
<dbReference type="PROSITE" id="PS00455">
    <property type="entry name" value="AMP_BINDING"/>
    <property type="match status" value="1"/>
</dbReference>
<reference evidence="5" key="1">
    <citation type="submission" date="2021-06" db="EMBL/GenBank/DDBJ databases">
        <authorList>
            <person name="Kallberg Y."/>
            <person name="Tangrot J."/>
            <person name="Rosling A."/>
        </authorList>
    </citation>
    <scope>NUCLEOTIDE SEQUENCE</scope>
    <source>
        <strain evidence="5">MT106</strain>
    </source>
</reference>
<dbReference type="InterPro" id="IPR020845">
    <property type="entry name" value="AMP-binding_CS"/>
</dbReference>
<organism evidence="5 6">
    <name type="scientific">Ambispora gerdemannii</name>
    <dbReference type="NCBI Taxonomy" id="144530"/>
    <lineage>
        <taxon>Eukaryota</taxon>
        <taxon>Fungi</taxon>
        <taxon>Fungi incertae sedis</taxon>
        <taxon>Mucoromycota</taxon>
        <taxon>Glomeromycotina</taxon>
        <taxon>Glomeromycetes</taxon>
        <taxon>Archaeosporales</taxon>
        <taxon>Ambisporaceae</taxon>
        <taxon>Ambispora</taxon>
    </lineage>
</organism>
<comment type="caution">
    <text evidence="5">The sequence shown here is derived from an EMBL/GenBank/DDBJ whole genome shotgun (WGS) entry which is preliminary data.</text>
</comment>
<dbReference type="SUPFAM" id="SSF56801">
    <property type="entry name" value="Acetyl-CoA synthetase-like"/>
    <property type="match status" value="1"/>
</dbReference>
<evidence type="ECO:0000256" key="2">
    <source>
        <dbReference type="ARBA" id="ARBA00022598"/>
    </source>
</evidence>
<dbReference type="Gene3D" id="3.30.300.30">
    <property type="match status" value="1"/>
</dbReference>
<gene>
    <name evidence="5" type="ORF">AGERDE_LOCUS1276</name>
</gene>
<sequence>MFRNLALCQTSITKSRLLYHFKTSSKQIVTSWPLGFSPFRSQSSLSYVEGIEDKPLLEETIGNYLDNIISKYGDHQAVVVKQENNLHWNYRQFGEKIDALARGLLNSGLRKGDRLGVFMPNNSAWPTLQYATSKIGVILVTINPAYRVHELEQALNVVGVKSLVLTPHFKSSHYIKMIQELAPELNSCEPNSLVSVKLPDLKQVIVVDTHHSTEDLGNVKGLIRFREMFQYDVLDNDPVKEIGETLSNNDIINIQFTSGTTGAPKGVSLSHRNILNNGEATATNMNLTPNDILCVPVPLYHCFGVVLGNLAALTKGSSVVYPSEGFDVEATLRAVEEEKCTGLHGVPTMFIEELDHPNFRNFNLTSLRTGIAAGSPIPIEVMKDVIEKMNLNELTIAYGMTETSPISFQTKKIDPLHRRVETVGRILPHVRAKVVDPKTNEILPLNTSGELCTSGYVVMEGGYWNNDEQTKNTMSIDEKGIKWMHTEGYCTIVGRMKDQINRGGEKIAPAEIENIIFEHPAIANVSVVGVPDPVFGEQVCAWIIRRHDSAVTPEDIQQFCKGKIAHYKIPRYVIFVDEFPKTVTGKVKKHVIRDKSKEILGL</sequence>
<dbReference type="Gene3D" id="2.30.38.10">
    <property type="entry name" value="Luciferase, Domain 3"/>
    <property type="match status" value="1"/>
</dbReference>
<dbReference type="GO" id="GO:0031956">
    <property type="term" value="F:medium-chain fatty acid-CoA ligase activity"/>
    <property type="evidence" value="ECO:0007669"/>
    <property type="project" value="TreeGrafter"/>
</dbReference>
<keyword evidence="6" id="KW-1185">Reference proteome</keyword>
<accession>A0A9N8V6A3</accession>
<evidence type="ECO:0000313" key="5">
    <source>
        <dbReference type="EMBL" id="CAG8443971.1"/>
    </source>
</evidence>